<accession>A0ABP4RMH8</accession>
<dbReference type="CDD" id="cd00093">
    <property type="entry name" value="HTH_XRE"/>
    <property type="match status" value="1"/>
</dbReference>
<dbReference type="SMART" id="SM00530">
    <property type="entry name" value="HTH_XRE"/>
    <property type="match status" value="1"/>
</dbReference>
<protein>
    <recommendedName>
        <fullName evidence="1">HTH cro/C1-type domain-containing protein</fullName>
    </recommendedName>
</protein>
<reference evidence="3" key="1">
    <citation type="journal article" date="2019" name="Int. J. Syst. Evol. Microbiol.">
        <title>The Global Catalogue of Microorganisms (GCM) 10K type strain sequencing project: providing services to taxonomists for standard genome sequencing and annotation.</title>
        <authorList>
            <consortium name="The Broad Institute Genomics Platform"/>
            <consortium name="The Broad Institute Genome Sequencing Center for Infectious Disease"/>
            <person name="Wu L."/>
            <person name="Ma J."/>
        </authorList>
    </citation>
    <scope>NUCLEOTIDE SEQUENCE [LARGE SCALE GENOMIC DNA]</scope>
    <source>
        <strain evidence="3">JCM 14306</strain>
    </source>
</reference>
<dbReference type="SUPFAM" id="SSF48452">
    <property type="entry name" value="TPR-like"/>
    <property type="match status" value="1"/>
</dbReference>
<dbReference type="EMBL" id="BAAANE010000010">
    <property type="protein sequence ID" value="GAA1656675.1"/>
    <property type="molecule type" value="Genomic_DNA"/>
</dbReference>
<name>A0ABP4RMH8_9ACTN</name>
<keyword evidence="3" id="KW-1185">Reference proteome</keyword>
<dbReference type="PROSITE" id="PS50943">
    <property type="entry name" value="HTH_CROC1"/>
    <property type="match status" value="1"/>
</dbReference>
<feature type="domain" description="HTH cro/C1-type" evidence="1">
    <location>
        <begin position="10"/>
        <end position="54"/>
    </location>
</feature>
<evidence type="ECO:0000259" key="1">
    <source>
        <dbReference type="PROSITE" id="PS50943"/>
    </source>
</evidence>
<sequence>MAEAAFGMQLRQSRQAAALSLRQLATRVGYDHSYLSQVERGQRPGSTQLAQLCDRELNTGTTLTAAYLQLHSQEVATERPRTGRLAGQSSGPSAAPAGVDVLEVARHGLASSFGGAQPVNEWAAVISNHTADFHTTPPAELLPELMADLQLLRTDTAAVLAVPAAELSVLIALTLSALGRIRAAGRWWRTGRMTADGSGEPLTRSLVRGWEATSALSEHRPLPDLLHLADEALVLAGAGPELSGQPSCGARALAARALVLARLGRGGDAHEALRELLGVAGDLPAEVGGATSVFGWAAYKLHGVEGSVCCELGYTGAGYVVLERALELCPVEHVGERAGFELGLARCLVLDGEVAAGLAMAMRVLVELPDQWHTHYLYDAAGRVLSAVQGKELGRAAVRDYRELLTRRPYLNRSVGSGSSSARAQG</sequence>
<dbReference type="SUPFAM" id="SSF47413">
    <property type="entry name" value="lambda repressor-like DNA-binding domains"/>
    <property type="match status" value="1"/>
</dbReference>
<dbReference type="Pfam" id="PF13560">
    <property type="entry name" value="HTH_31"/>
    <property type="match status" value="1"/>
</dbReference>
<comment type="caution">
    <text evidence="2">The sequence shown here is derived from an EMBL/GenBank/DDBJ whole genome shotgun (WGS) entry which is preliminary data.</text>
</comment>
<dbReference type="Gene3D" id="1.10.260.40">
    <property type="entry name" value="lambda repressor-like DNA-binding domains"/>
    <property type="match status" value="1"/>
</dbReference>
<evidence type="ECO:0000313" key="2">
    <source>
        <dbReference type="EMBL" id="GAA1656675.1"/>
    </source>
</evidence>
<dbReference type="Proteomes" id="UP001501319">
    <property type="component" value="Unassembled WGS sequence"/>
</dbReference>
<dbReference type="InterPro" id="IPR001387">
    <property type="entry name" value="Cro/C1-type_HTH"/>
</dbReference>
<dbReference type="InterPro" id="IPR011990">
    <property type="entry name" value="TPR-like_helical_dom_sf"/>
</dbReference>
<proteinExistence type="predicted"/>
<dbReference type="InterPro" id="IPR010982">
    <property type="entry name" value="Lambda_DNA-bd_dom_sf"/>
</dbReference>
<gene>
    <name evidence="2" type="ORF">GCM10009744_56850</name>
</gene>
<evidence type="ECO:0000313" key="3">
    <source>
        <dbReference type="Proteomes" id="UP001501319"/>
    </source>
</evidence>
<organism evidence="2 3">
    <name type="scientific">Kribbella alba</name>
    <dbReference type="NCBI Taxonomy" id="190197"/>
    <lineage>
        <taxon>Bacteria</taxon>
        <taxon>Bacillati</taxon>
        <taxon>Actinomycetota</taxon>
        <taxon>Actinomycetes</taxon>
        <taxon>Propionibacteriales</taxon>
        <taxon>Kribbellaceae</taxon>
        <taxon>Kribbella</taxon>
    </lineage>
</organism>